<evidence type="ECO:0000313" key="3">
    <source>
        <dbReference type="Proteomes" id="UP000823775"/>
    </source>
</evidence>
<dbReference type="PANTHER" id="PTHR34064">
    <property type="entry name" value="OS04G0672300 PROTEIN"/>
    <property type="match status" value="1"/>
</dbReference>
<organism evidence="2 3">
    <name type="scientific">Datura stramonium</name>
    <name type="common">Jimsonweed</name>
    <name type="synonym">Common thornapple</name>
    <dbReference type="NCBI Taxonomy" id="4076"/>
    <lineage>
        <taxon>Eukaryota</taxon>
        <taxon>Viridiplantae</taxon>
        <taxon>Streptophyta</taxon>
        <taxon>Embryophyta</taxon>
        <taxon>Tracheophyta</taxon>
        <taxon>Spermatophyta</taxon>
        <taxon>Magnoliopsida</taxon>
        <taxon>eudicotyledons</taxon>
        <taxon>Gunneridae</taxon>
        <taxon>Pentapetalae</taxon>
        <taxon>asterids</taxon>
        <taxon>lamiids</taxon>
        <taxon>Solanales</taxon>
        <taxon>Solanaceae</taxon>
        <taxon>Solanoideae</taxon>
        <taxon>Datureae</taxon>
        <taxon>Datura</taxon>
    </lineage>
</organism>
<dbReference type="PANTHER" id="PTHR34064:SF5">
    <property type="entry name" value="PROTEIN, PUTATIVE-RELATED"/>
    <property type="match status" value="1"/>
</dbReference>
<dbReference type="Proteomes" id="UP000823775">
    <property type="component" value="Unassembled WGS sequence"/>
</dbReference>
<proteinExistence type="predicted"/>
<keyword evidence="1" id="KW-1133">Transmembrane helix</keyword>
<feature type="transmembrane region" description="Helical" evidence="1">
    <location>
        <begin position="132"/>
        <end position="154"/>
    </location>
</feature>
<sequence>MDAAVLPNKGVIAPPCDESYIHFPILSTPTSVKIPITRNHATLKNDSTPYILDIDIEKANPEALKSTANLKNEDSLTTMLNREITSQIAGKLIQFLPDFTFKDKWVADIMCDNSSNRLMKYKRMASFNSRRVALLFSVLSSVGTIILICLTLRVRMNADDSGNV</sequence>
<comment type="caution">
    <text evidence="2">The sequence shown here is derived from an EMBL/GenBank/DDBJ whole genome shotgun (WGS) entry which is preliminary data.</text>
</comment>
<reference evidence="2 3" key="1">
    <citation type="journal article" date="2021" name="BMC Genomics">
        <title>Datura genome reveals duplications of psychoactive alkaloid biosynthetic genes and high mutation rate following tissue culture.</title>
        <authorList>
            <person name="Rajewski A."/>
            <person name="Carter-House D."/>
            <person name="Stajich J."/>
            <person name="Litt A."/>
        </authorList>
    </citation>
    <scope>NUCLEOTIDE SEQUENCE [LARGE SCALE GENOMIC DNA]</scope>
    <source>
        <strain evidence="2">AR-01</strain>
    </source>
</reference>
<accession>A0ABS8SNB0</accession>
<gene>
    <name evidence="2" type="ORF">HAX54_043105</name>
</gene>
<keyword evidence="1" id="KW-0812">Transmembrane</keyword>
<keyword evidence="1" id="KW-0472">Membrane</keyword>
<name>A0ABS8SNB0_DATST</name>
<dbReference type="EMBL" id="JACEIK010000642">
    <property type="protein sequence ID" value="MCD7460217.1"/>
    <property type="molecule type" value="Genomic_DNA"/>
</dbReference>
<keyword evidence="3" id="KW-1185">Reference proteome</keyword>
<evidence type="ECO:0000256" key="1">
    <source>
        <dbReference type="SAM" id="Phobius"/>
    </source>
</evidence>
<protein>
    <submittedName>
        <fullName evidence="2">Uncharacterized protein</fullName>
    </submittedName>
</protein>
<evidence type="ECO:0000313" key="2">
    <source>
        <dbReference type="EMBL" id="MCD7460217.1"/>
    </source>
</evidence>